<reference evidence="1" key="1">
    <citation type="submission" date="2020-06" db="EMBL/GenBank/DDBJ databases">
        <title>Draft genome of Bugula neritina, a colonial animal packing powerful symbionts and potential medicines.</title>
        <authorList>
            <person name="Rayko M."/>
        </authorList>
    </citation>
    <scope>NUCLEOTIDE SEQUENCE [LARGE SCALE GENOMIC DNA]</scope>
    <source>
        <strain evidence="1">Kwan_BN1</strain>
    </source>
</reference>
<sequence length="423" mass="47233">MAQENVSMAGPTATQKFLESLMSTKFALRMNEISDNCNVQETEFDLIRLDLQAGILGTVKFSGVTSLSNITIADESGNEVGLGKLDSFSSNGVLSFSYFFDICQTKSADASQNFVTFTNPSDASCNNMSLHRTCVNDKPFNIEYRSVNKFALIASLDKQYESIVVTPGRSCSAVTIGFVLASALREFAIEFNMFQLTNLPMFFNNVCCAKQCHPLDCTDELIIRASCRDQLFVNSKGVATFGRVHVDIIHPKPKRVVYIVELLLDVMKFHGLTEYPDISCKRTNGSDTITVHSENGCDLGSYTMCSKSNPSSTAKLAETPVPYMKVRTQAPVSVHPSEKYMLNDEPKCNLEIISALNEKRVLAKINCEFHVVKIRFTDEKVLGDRRRMILAFCTHLALFYFRLPGQLLPHRAHKHLSEEGRGY</sequence>
<keyword evidence="2" id="KW-1185">Reference proteome</keyword>
<evidence type="ECO:0000313" key="2">
    <source>
        <dbReference type="Proteomes" id="UP000593567"/>
    </source>
</evidence>
<gene>
    <name evidence="1" type="ORF">EB796_015289</name>
</gene>
<accession>A0A7J7JL76</accession>
<organism evidence="1 2">
    <name type="scientific">Bugula neritina</name>
    <name type="common">Brown bryozoan</name>
    <name type="synonym">Sertularia neritina</name>
    <dbReference type="NCBI Taxonomy" id="10212"/>
    <lineage>
        <taxon>Eukaryota</taxon>
        <taxon>Metazoa</taxon>
        <taxon>Spiralia</taxon>
        <taxon>Lophotrochozoa</taxon>
        <taxon>Bryozoa</taxon>
        <taxon>Gymnolaemata</taxon>
        <taxon>Cheilostomatida</taxon>
        <taxon>Flustrina</taxon>
        <taxon>Buguloidea</taxon>
        <taxon>Bugulidae</taxon>
        <taxon>Bugula</taxon>
    </lineage>
</organism>
<dbReference type="EMBL" id="VXIV02002285">
    <property type="protein sequence ID" value="KAF6026401.1"/>
    <property type="molecule type" value="Genomic_DNA"/>
</dbReference>
<dbReference type="AlphaFoldDB" id="A0A7J7JL76"/>
<proteinExistence type="predicted"/>
<protein>
    <submittedName>
        <fullName evidence="1">Uncharacterized protein</fullName>
    </submittedName>
</protein>
<name>A0A7J7JL76_BUGNE</name>
<evidence type="ECO:0000313" key="1">
    <source>
        <dbReference type="EMBL" id="KAF6026401.1"/>
    </source>
</evidence>
<comment type="caution">
    <text evidence="1">The sequence shown here is derived from an EMBL/GenBank/DDBJ whole genome shotgun (WGS) entry which is preliminary data.</text>
</comment>
<dbReference type="Proteomes" id="UP000593567">
    <property type="component" value="Unassembled WGS sequence"/>
</dbReference>